<sequence length="84" mass="9491">MIREGTLLSKEAGLHTIFQGEEHDYVHCVIADKIDPDRHFECRVLDETDIAIAIGEPIALEVLKVVTERQSGVVRFDCHLIHTP</sequence>
<dbReference type="Proteomes" id="UP000287224">
    <property type="component" value="Unassembled WGS sequence"/>
</dbReference>
<dbReference type="AlphaFoldDB" id="A0A401ZF23"/>
<organism evidence="1 2">
    <name type="scientific">Dictyobacter aurantiacus</name>
    <dbReference type="NCBI Taxonomy" id="1936993"/>
    <lineage>
        <taxon>Bacteria</taxon>
        <taxon>Bacillati</taxon>
        <taxon>Chloroflexota</taxon>
        <taxon>Ktedonobacteria</taxon>
        <taxon>Ktedonobacterales</taxon>
        <taxon>Dictyobacteraceae</taxon>
        <taxon>Dictyobacter</taxon>
    </lineage>
</organism>
<name>A0A401ZF23_9CHLR</name>
<dbReference type="RefSeq" id="WP_126596512.1">
    <property type="nucleotide sequence ID" value="NZ_BIFQ01000001.1"/>
</dbReference>
<keyword evidence="2" id="KW-1185">Reference proteome</keyword>
<dbReference type="OrthoDB" id="162233at2"/>
<evidence type="ECO:0000313" key="1">
    <source>
        <dbReference type="EMBL" id="GCE05474.1"/>
    </source>
</evidence>
<evidence type="ECO:0000313" key="2">
    <source>
        <dbReference type="Proteomes" id="UP000287224"/>
    </source>
</evidence>
<reference evidence="2" key="1">
    <citation type="submission" date="2018-12" db="EMBL/GenBank/DDBJ databases">
        <title>Tengunoibacter tsumagoiensis gen. nov., sp. nov., Dictyobacter kobayashii sp. nov., D. alpinus sp. nov., and D. joshuensis sp. nov. and description of Dictyobacteraceae fam. nov. within the order Ktedonobacterales isolated from Tengu-no-mugimeshi.</title>
        <authorList>
            <person name="Wang C.M."/>
            <person name="Zheng Y."/>
            <person name="Sakai Y."/>
            <person name="Toyoda A."/>
            <person name="Minakuchi Y."/>
            <person name="Abe K."/>
            <person name="Yokota A."/>
            <person name="Yabe S."/>
        </authorList>
    </citation>
    <scope>NUCLEOTIDE SEQUENCE [LARGE SCALE GENOMIC DNA]</scope>
    <source>
        <strain evidence="2">S-27</strain>
    </source>
</reference>
<accession>A0A401ZF23</accession>
<comment type="caution">
    <text evidence="1">The sequence shown here is derived from an EMBL/GenBank/DDBJ whole genome shotgun (WGS) entry which is preliminary data.</text>
</comment>
<gene>
    <name evidence="1" type="ORF">KDAU_28030</name>
</gene>
<protein>
    <submittedName>
        <fullName evidence="1">Uncharacterized protein</fullName>
    </submittedName>
</protein>
<proteinExistence type="predicted"/>
<dbReference type="EMBL" id="BIFQ01000001">
    <property type="protein sequence ID" value="GCE05474.1"/>
    <property type="molecule type" value="Genomic_DNA"/>
</dbReference>